<sequence>MKLVVALSALSIVIAGCGGGGSDSNPATPPAPVANAAQGLYAGTDANSNAVGGAVLDTGAFYFVYANTNTNASGLVQGTASASHGTFQSDDARTFDISGKGASDTPILSGYNEKNSLQGAIYTSAAKQNSIRFNVLYDGTYEQPISLSTIAGTYSGSAGSTKGGEAATFAIGQDGAIRGAGLSGCTFGGTASPHGNKNVLDASITFGPAPCVYPGATLTGVVFFSSNQVVAALTLPDRSDAFVVAASK</sequence>
<name>A0A158E5P7_9BURK</name>
<proteinExistence type="predicted"/>
<dbReference type="EMBL" id="FCOX02000048">
    <property type="protein sequence ID" value="SAL02169.1"/>
    <property type="molecule type" value="Genomic_DNA"/>
</dbReference>
<evidence type="ECO:0008006" key="4">
    <source>
        <dbReference type="Google" id="ProtNLM"/>
    </source>
</evidence>
<dbReference type="Proteomes" id="UP000071859">
    <property type="component" value="Unassembled WGS sequence"/>
</dbReference>
<reference evidence="2" key="1">
    <citation type="submission" date="2016-01" db="EMBL/GenBank/DDBJ databases">
        <authorList>
            <person name="Peeters C."/>
        </authorList>
    </citation>
    <scope>NUCLEOTIDE SEQUENCE</scope>
    <source>
        <strain evidence="2">LMG 29321</strain>
    </source>
</reference>
<dbReference type="OrthoDB" id="9101651at2"/>
<evidence type="ECO:0000313" key="3">
    <source>
        <dbReference type="Proteomes" id="UP000071859"/>
    </source>
</evidence>
<feature type="chain" id="PRO_5007624883" description="Lipoprotein" evidence="1">
    <location>
        <begin position="18"/>
        <end position="248"/>
    </location>
</feature>
<comment type="caution">
    <text evidence="2">The sequence shown here is derived from an EMBL/GenBank/DDBJ whole genome shotgun (WGS) entry which is preliminary data.</text>
</comment>
<keyword evidence="3" id="KW-1185">Reference proteome</keyword>
<protein>
    <recommendedName>
        <fullName evidence="4">Lipoprotein</fullName>
    </recommendedName>
</protein>
<feature type="signal peptide" evidence="1">
    <location>
        <begin position="1"/>
        <end position="17"/>
    </location>
</feature>
<gene>
    <name evidence="2" type="ORF">AWB78_06286</name>
</gene>
<dbReference type="PROSITE" id="PS51257">
    <property type="entry name" value="PROKAR_LIPOPROTEIN"/>
    <property type="match status" value="1"/>
</dbReference>
<evidence type="ECO:0000256" key="1">
    <source>
        <dbReference type="SAM" id="SignalP"/>
    </source>
</evidence>
<organism evidence="2 3">
    <name type="scientific">Caballeronia calidae</name>
    <dbReference type="NCBI Taxonomy" id="1777139"/>
    <lineage>
        <taxon>Bacteria</taxon>
        <taxon>Pseudomonadati</taxon>
        <taxon>Pseudomonadota</taxon>
        <taxon>Betaproteobacteria</taxon>
        <taxon>Burkholderiales</taxon>
        <taxon>Burkholderiaceae</taxon>
        <taxon>Caballeronia</taxon>
    </lineage>
</organism>
<accession>A0A158E5P7</accession>
<dbReference type="AlphaFoldDB" id="A0A158E5P7"/>
<keyword evidence="1" id="KW-0732">Signal</keyword>
<evidence type="ECO:0000313" key="2">
    <source>
        <dbReference type="EMBL" id="SAL02169.1"/>
    </source>
</evidence>
<dbReference type="RefSeq" id="WP_062610415.1">
    <property type="nucleotide sequence ID" value="NZ_FCOX02000048.1"/>
</dbReference>